<dbReference type="Gene3D" id="3.40.50.1000">
    <property type="entry name" value="HAD superfamily/HAD-like"/>
    <property type="match status" value="1"/>
</dbReference>
<evidence type="ECO:0000256" key="2">
    <source>
        <dbReference type="ARBA" id="ARBA00001946"/>
    </source>
</evidence>
<dbReference type="AlphaFoldDB" id="A5G0T7"/>
<evidence type="ECO:0000256" key="7">
    <source>
        <dbReference type="ARBA" id="ARBA00022801"/>
    </source>
</evidence>
<dbReference type="SFLD" id="SFLDG01129">
    <property type="entry name" value="C1.5:_HAD__Beta-PGM__Phosphata"/>
    <property type="match status" value="1"/>
</dbReference>
<dbReference type="eggNOG" id="COG0546">
    <property type="taxonomic scope" value="Bacteria"/>
</dbReference>
<keyword evidence="8" id="KW-0460">Magnesium</keyword>
<dbReference type="Pfam" id="PF13419">
    <property type="entry name" value="HAD_2"/>
    <property type="match status" value="1"/>
</dbReference>
<accession>A5G0T7</accession>
<dbReference type="PRINTS" id="PR00413">
    <property type="entry name" value="HADHALOGNASE"/>
</dbReference>
<dbReference type="KEGG" id="acr:Acry_2274"/>
<evidence type="ECO:0000256" key="8">
    <source>
        <dbReference type="ARBA" id="ARBA00022842"/>
    </source>
</evidence>
<dbReference type="InterPro" id="IPR036412">
    <property type="entry name" value="HAD-like_sf"/>
</dbReference>
<dbReference type="GO" id="GO:0005975">
    <property type="term" value="P:carbohydrate metabolic process"/>
    <property type="evidence" value="ECO:0007669"/>
    <property type="project" value="InterPro"/>
</dbReference>
<dbReference type="SFLD" id="SFLDS00003">
    <property type="entry name" value="Haloacid_Dehalogenase"/>
    <property type="match status" value="1"/>
</dbReference>
<dbReference type="GO" id="GO:0006281">
    <property type="term" value="P:DNA repair"/>
    <property type="evidence" value="ECO:0007669"/>
    <property type="project" value="TreeGrafter"/>
</dbReference>
<dbReference type="EC" id="3.1.3.18" evidence="5"/>
<evidence type="ECO:0000256" key="4">
    <source>
        <dbReference type="ARBA" id="ARBA00006171"/>
    </source>
</evidence>
<organism evidence="10 11">
    <name type="scientific">Acidiphilium cryptum (strain JF-5)</name>
    <dbReference type="NCBI Taxonomy" id="349163"/>
    <lineage>
        <taxon>Bacteria</taxon>
        <taxon>Pseudomonadati</taxon>
        <taxon>Pseudomonadota</taxon>
        <taxon>Alphaproteobacteria</taxon>
        <taxon>Acetobacterales</taxon>
        <taxon>Acidocellaceae</taxon>
        <taxon>Acidiphilium</taxon>
    </lineage>
</organism>
<gene>
    <name evidence="10" type="ordered locus">Acry_2274</name>
</gene>
<dbReference type="RefSeq" id="WP_012039927.1">
    <property type="nucleotide sequence ID" value="NC_009484.1"/>
</dbReference>
<dbReference type="GO" id="GO:0005829">
    <property type="term" value="C:cytosol"/>
    <property type="evidence" value="ECO:0007669"/>
    <property type="project" value="TreeGrafter"/>
</dbReference>
<proteinExistence type="inferred from homology"/>
<dbReference type="FunFam" id="3.40.50.1000:FF:000022">
    <property type="entry name" value="Phosphoglycolate phosphatase"/>
    <property type="match status" value="1"/>
</dbReference>
<keyword evidence="11" id="KW-1185">Reference proteome</keyword>
<reference evidence="10 11" key="1">
    <citation type="submission" date="2007-05" db="EMBL/GenBank/DDBJ databases">
        <title>Complete sequence of chromosome of Acidiphilium cryptum JF-5.</title>
        <authorList>
            <consortium name="US DOE Joint Genome Institute"/>
            <person name="Copeland A."/>
            <person name="Lucas S."/>
            <person name="Lapidus A."/>
            <person name="Barry K."/>
            <person name="Detter J.C."/>
            <person name="Glavina del Rio T."/>
            <person name="Hammon N."/>
            <person name="Israni S."/>
            <person name="Dalin E."/>
            <person name="Tice H."/>
            <person name="Pitluck S."/>
            <person name="Sims D."/>
            <person name="Brettin T."/>
            <person name="Bruce D."/>
            <person name="Han C."/>
            <person name="Schmutz J."/>
            <person name="Larimer F."/>
            <person name="Land M."/>
            <person name="Hauser L."/>
            <person name="Kyrpides N."/>
            <person name="Kim E."/>
            <person name="Magnuson T."/>
            <person name="Richardson P."/>
        </authorList>
    </citation>
    <scope>NUCLEOTIDE SEQUENCE [LARGE SCALE GENOMIC DNA]</scope>
    <source>
        <strain evidence="10 11">JF-5</strain>
    </source>
</reference>
<keyword evidence="7" id="KW-0378">Hydrolase</keyword>
<dbReference type="InterPro" id="IPR041492">
    <property type="entry name" value="HAD_2"/>
</dbReference>
<dbReference type="InterPro" id="IPR023214">
    <property type="entry name" value="HAD_sf"/>
</dbReference>
<dbReference type="SUPFAM" id="SSF56784">
    <property type="entry name" value="HAD-like"/>
    <property type="match status" value="1"/>
</dbReference>
<dbReference type="HOGENOM" id="CLU_045011_19_1_5"/>
<name>A5G0T7_ACICJ</name>
<dbReference type="Proteomes" id="UP000000245">
    <property type="component" value="Chromosome"/>
</dbReference>
<dbReference type="EMBL" id="CP000697">
    <property type="protein sequence ID" value="ABQ31469.1"/>
    <property type="molecule type" value="Genomic_DNA"/>
</dbReference>
<dbReference type="Gene3D" id="1.10.150.240">
    <property type="entry name" value="Putative phosphatase, domain 2"/>
    <property type="match status" value="1"/>
</dbReference>
<evidence type="ECO:0000256" key="9">
    <source>
        <dbReference type="ARBA" id="ARBA00023277"/>
    </source>
</evidence>
<comment type="cofactor">
    <cofactor evidence="2">
        <name>Mg(2+)</name>
        <dbReference type="ChEBI" id="CHEBI:18420"/>
    </cofactor>
</comment>
<keyword evidence="6" id="KW-0479">Metal-binding</keyword>
<dbReference type="InterPro" id="IPR006439">
    <property type="entry name" value="HAD-SF_hydro_IA"/>
</dbReference>
<comment type="similarity">
    <text evidence="4">Belongs to the HAD-like hydrolase superfamily. CbbY/CbbZ/Gph/YieH family.</text>
</comment>
<keyword evidence="9" id="KW-0119">Carbohydrate metabolism</keyword>
<dbReference type="InterPro" id="IPR037512">
    <property type="entry name" value="PGPase_prok"/>
</dbReference>
<dbReference type="STRING" id="349163.Acry_2274"/>
<evidence type="ECO:0000256" key="1">
    <source>
        <dbReference type="ARBA" id="ARBA00000830"/>
    </source>
</evidence>
<evidence type="ECO:0000313" key="11">
    <source>
        <dbReference type="Proteomes" id="UP000000245"/>
    </source>
</evidence>
<comment type="pathway">
    <text evidence="3">Organic acid metabolism; glycolate biosynthesis; glycolate from 2-phosphoglycolate: step 1/1.</text>
</comment>
<dbReference type="GO" id="GO:0008967">
    <property type="term" value="F:phosphoglycolate phosphatase activity"/>
    <property type="evidence" value="ECO:0007669"/>
    <property type="project" value="UniProtKB-EC"/>
</dbReference>
<dbReference type="NCBIfam" id="TIGR01449">
    <property type="entry name" value="PGP_bact"/>
    <property type="match status" value="1"/>
</dbReference>
<dbReference type="InterPro" id="IPR023198">
    <property type="entry name" value="PGP-like_dom2"/>
</dbReference>
<dbReference type="NCBIfam" id="TIGR01549">
    <property type="entry name" value="HAD-SF-IA-v1"/>
    <property type="match status" value="1"/>
</dbReference>
<protein>
    <recommendedName>
        <fullName evidence="5">phosphoglycolate phosphatase</fullName>
        <ecNumber evidence="5">3.1.3.18</ecNumber>
    </recommendedName>
</protein>
<dbReference type="PANTHER" id="PTHR43434:SF1">
    <property type="entry name" value="PHOSPHOGLYCOLATE PHOSPHATASE"/>
    <property type="match status" value="1"/>
</dbReference>
<dbReference type="GO" id="GO:0046872">
    <property type="term" value="F:metal ion binding"/>
    <property type="evidence" value="ECO:0007669"/>
    <property type="project" value="UniProtKB-KW"/>
</dbReference>
<sequence>MNAARGVVFDLDGTVIDSLPDLAAALNRSLARHGMAPVPREEVAPMVGDGAKMLLKRGYEARGMTPDDEDEAIFLADYEAHVTDLTEPYPGIAEALGTLAARGYSLGMCTNKPEASARKVLAALDLDRFFPVLIGGDATTFRKPDPRHLGAVLEAMAVGKDAAVMVGDHHNDIATADGLGVASIFVRWGYGRAEATVSIDETAALVPAVERLLGAG</sequence>
<evidence type="ECO:0000256" key="5">
    <source>
        <dbReference type="ARBA" id="ARBA00013078"/>
    </source>
</evidence>
<evidence type="ECO:0000313" key="10">
    <source>
        <dbReference type="EMBL" id="ABQ31469.1"/>
    </source>
</evidence>
<dbReference type="PANTHER" id="PTHR43434">
    <property type="entry name" value="PHOSPHOGLYCOLATE PHOSPHATASE"/>
    <property type="match status" value="1"/>
</dbReference>
<evidence type="ECO:0000256" key="6">
    <source>
        <dbReference type="ARBA" id="ARBA00022723"/>
    </source>
</evidence>
<dbReference type="InterPro" id="IPR050155">
    <property type="entry name" value="HAD-like_hydrolase_sf"/>
</dbReference>
<comment type="catalytic activity">
    <reaction evidence="1">
        <text>2-phosphoglycolate + H2O = glycolate + phosphate</text>
        <dbReference type="Rhea" id="RHEA:14369"/>
        <dbReference type="ChEBI" id="CHEBI:15377"/>
        <dbReference type="ChEBI" id="CHEBI:29805"/>
        <dbReference type="ChEBI" id="CHEBI:43474"/>
        <dbReference type="ChEBI" id="CHEBI:58033"/>
        <dbReference type="EC" id="3.1.3.18"/>
    </reaction>
</comment>
<evidence type="ECO:0000256" key="3">
    <source>
        <dbReference type="ARBA" id="ARBA00004818"/>
    </source>
</evidence>